<organism evidence="2 3">
    <name type="scientific">Jaapia argillacea MUCL 33604</name>
    <dbReference type="NCBI Taxonomy" id="933084"/>
    <lineage>
        <taxon>Eukaryota</taxon>
        <taxon>Fungi</taxon>
        <taxon>Dikarya</taxon>
        <taxon>Basidiomycota</taxon>
        <taxon>Agaricomycotina</taxon>
        <taxon>Agaricomycetes</taxon>
        <taxon>Agaricomycetidae</taxon>
        <taxon>Jaapiales</taxon>
        <taxon>Jaapiaceae</taxon>
        <taxon>Jaapia</taxon>
    </lineage>
</organism>
<dbReference type="OrthoDB" id="3020379at2759"/>
<keyword evidence="1" id="KW-1133">Transmembrane helix</keyword>
<accession>A0A067P7X9</accession>
<feature type="transmembrane region" description="Helical" evidence="1">
    <location>
        <begin position="35"/>
        <end position="54"/>
    </location>
</feature>
<dbReference type="InParanoid" id="A0A067P7X9"/>
<keyword evidence="3" id="KW-1185">Reference proteome</keyword>
<dbReference type="HOGENOM" id="CLU_1165974_0_0_1"/>
<keyword evidence="1" id="KW-0472">Membrane</keyword>
<gene>
    <name evidence="2" type="ORF">JAAARDRAFT_543880</name>
</gene>
<evidence type="ECO:0000313" key="3">
    <source>
        <dbReference type="Proteomes" id="UP000027265"/>
    </source>
</evidence>
<feature type="transmembrane region" description="Helical" evidence="1">
    <location>
        <begin position="74"/>
        <end position="101"/>
    </location>
</feature>
<keyword evidence="1" id="KW-0812">Transmembrane</keyword>
<evidence type="ECO:0000313" key="2">
    <source>
        <dbReference type="EMBL" id="KDQ50978.1"/>
    </source>
</evidence>
<dbReference type="AlphaFoldDB" id="A0A067P7X9"/>
<protein>
    <submittedName>
        <fullName evidence="2">Uncharacterized protein</fullName>
    </submittedName>
</protein>
<name>A0A067P7X9_9AGAM</name>
<dbReference type="EMBL" id="KL197753">
    <property type="protein sequence ID" value="KDQ50978.1"/>
    <property type="molecule type" value="Genomic_DNA"/>
</dbReference>
<evidence type="ECO:0000256" key="1">
    <source>
        <dbReference type="SAM" id="Phobius"/>
    </source>
</evidence>
<reference evidence="3" key="1">
    <citation type="journal article" date="2014" name="Proc. Natl. Acad. Sci. U.S.A.">
        <title>Extensive sampling of basidiomycete genomes demonstrates inadequacy of the white-rot/brown-rot paradigm for wood decay fungi.</title>
        <authorList>
            <person name="Riley R."/>
            <person name="Salamov A.A."/>
            <person name="Brown D.W."/>
            <person name="Nagy L.G."/>
            <person name="Floudas D."/>
            <person name="Held B.W."/>
            <person name="Levasseur A."/>
            <person name="Lombard V."/>
            <person name="Morin E."/>
            <person name="Otillar R."/>
            <person name="Lindquist E.A."/>
            <person name="Sun H."/>
            <person name="LaButti K.M."/>
            <person name="Schmutz J."/>
            <person name="Jabbour D."/>
            <person name="Luo H."/>
            <person name="Baker S.E."/>
            <person name="Pisabarro A.G."/>
            <person name="Walton J.D."/>
            <person name="Blanchette R.A."/>
            <person name="Henrissat B."/>
            <person name="Martin F."/>
            <person name="Cullen D."/>
            <person name="Hibbett D.S."/>
            <person name="Grigoriev I.V."/>
        </authorList>
    </citation>
    <scope>NUCLEOTIDE SEQUENCE [LARGE SCALE GENOMIC DNA]</scope>
    <source>
        <strain evidence="3">MUCL 33604</strain>
    </source>
</reference>
<sequence length="238" mass="26987">MAQGHNRVAVGGFAFHGAILYPTNSRSISHWWRTWFLGVLTLTFSPILVLFALVCENGSSALRLLLASEQDVFISPHVLASAILTFYFYVSLILFVVAWRLSPETFVFDRLWLPTNHFYRARSHISRLRLDRFRQLTKMDLSTLFVRLDDRSVQAGERQSVPLQIGQHTTVQDILNNLRHRQLLPMSYLSSHYLVAPGARGRPLALHEQIGHLGVVIPSSLSLRLRVRGGAGVFPTLF</sequence>
<dbReference type="Proteomes" id="UP000027265">
    <property type="component" value="Unassembled WGS sequence"/>
</dbReference>
<proteinExistence type="predicted"/>